<proteinExistence type="predicted"/>
<name>A0A7G7G8X7_9BACT</name>
<sequence>MKLEINTFKSIIKEEKFYIDLYYGEPQRAKDLDLLYGLNSFDAFEQLKSLLIILYNLRCNLFHGEKGYHPNQIEILQPAINSLVIINSRLMNKLNSDY</sequence>
<dbReference type="EMBL" id="CP055156">
    <property type="protein sequence ID" value="QNF33611.1"/>
    <property type="molecule type" value="Genomic_DNA"/>
</dbReference>
<evidence type="ECO:0008006" key="3">
    <source>
        <dbReference type="Google" id="ProtNLM"/>
    </source>
</evidence>
<reference evidence="1 2" key="1">
    <citation type="journal article" date="2018" name="Int. J. Syst. Evol. Microbiol.">
        <title>Adhaeribacter swui sp. nov., isolated from wet mud.</title>
        <authorList>
            <person name="Kim D.U."/>
            <person name="Kim K.W."/>
            <person name="Kang M.S."/>
            <person name="Kim J.Y."/>
            <person name="Jang J.H."/>
            <person name="Kim M.K."/>
        </authorList>
    </citation>
    <scope>NUCLEOTIDE SEQUENCE [LARGE SCALE GENOMIC DNA]</scope>
    <source>
        <strain evidence="1 2">KCTC 52873</strain>
    </source>
</reference>
<accession>A0A7G7G8X7</accession>
<evidence type="ECO:0000313" key="1">
    <source>
        <dbReference type="EMBL" id="QNF33611.1"/>
    </source>
</evidence>
<dbReference type="AlphaFoldDB" id="A0A7G7G8X7"/>
<dbReference type="RefSeq" id="WP_185270092.1">
    <property type="nucleotide sequence ID" value="NZ_CP055156.1"/>
</dbReference>
<organism evidence="1 2">
    <name type="scientific">Adhaeribacter swui</name>
    <dbReference type="NCBI Taxonomy" id="2086471"/>
    <lineage>
        <taxon>Bacteria</taxon>
        <taxon>Pseudomonadati</taxon>
        <taxon>Bacteroidota</taxon>
        <taxon>Cytophagia</taxon>
        <taxon>Cytophagales</taxon>
        <taxon>Hymenobacteraceae</taxon>
        <taxon>Adhaeribacter</taxon>
    </lineage>
</organism>
<gene>
    <name evidence="1" type="ORF">HUW51_13095</name>
</gene>
<dbReference type="Proteomes" id="UP000515237">
    <property type="component" value="Chromosome"/>
</dbReference>
<evidence type="ECO:0000313" key="2">
    <source>
        <dbReference type="Proteomes" id="UP000515237"/>
    </source>
</evidence>
<keyword evidence="2" id="KW-1185">Reference proteome</keyword>
<dbReference type="KEGG" id="aswu:HUW51_13095"/>
<protein>
    <recommendedName>
        <fullName evidence="3">Apea-like HEPN domain-containing protein</fullName>
    </recommendedName>
</protein>